<keyword evidence="7 13" id="KW-0472">Membrane</keyword>
<dbReference type="Gene3D" id="2.10.50.30">
    <property type="entry name" value="GPCR, family 3, nine cysteines domain"/>
    <property type="match status" value="1"/>
</dbReference>
<feature type="transmembrane region" description="Helical" evidence="13">
    <location>
        <begin position="791"/>
        <end position="814"/>
    </location>
</feature>
<evidence type="ECO:0000256" key="1">
    <source>
        <dbReference type="ARBA" id="ARBA00004651"/>
    </source>
</evidence>
<evidence type="ECO:0000256" key="8">
    <source>
        <dbReference type="ARBA" id="ARBA00023170"/>
    </source>
</evidence>
<evidence type="ECO:0000256" key="2">
    <source>
        <dbReference type="ARBA" id="ARBA00007242"/>
    </source>
</evidence>
<dbReference type="Gene3D" id="3.40.50.2300">
    <property type="match status" value="2"/>
</dbReference>
<feature type="transmembrane region" description="Helical" evidence="13">
    <location>
        <begin position="633"/>
        <end position="656"/>
    </location>
</feature>
<keyword evidence="10" id="KW-0807">Transducer</keyword>
<feature type="compositionally biased region" description="Basic and acidic residues" evidence="12">
    <location>
        <begin position="956"/>
        <end position="972"/>
    </location>
</feature>
<evidence type="ECO:0000256" key="11">
    <source>
        <dbReference type="ARBA" id="ARBA00054813"/>
    </source>
</evidence>
<dbReference type="InterPro" id="IPR017979">
    <property type="entry name" value="GPCR_3_CS"/>
</dbReference>
<evidence type="ECO:0000256" key="7">
    <source>
        <dbReference type="ARBA" id="ARBA00023136"/>
    </source>
</evidence>
<sequence>MLLLGLFLMICHKSHTILNSKPWPEDIFTNNTTLTQFYENDSYRVLDYERFEWNWMNTSASDSRLKMNHRVEKKLRIEDLKVDWPVKRSCEIPGDFLLGGLMMVHEREDTITCGPVMPQGGVQAVETMLYTLDIVNNRSKLFTIGAHILDDCDKDTYGLEMAVDFIKGSISNLDDAELTCNKTQVRKVISGVVGAASSVTSVQVANLLRLFKIPQVSYFSTSPELSNKQRFEYFTRTIPSDHHQVHAMVELVKKLGWSYVSIIYEESNYGIKAFEELEVLLAKYDICIAVKEKLVKDSGVAEDNVYDNIILKLQTKPRAKGVIIFGSDQEVAELMRAVKRCNATGSFSWIGSDGWSARDLVSNGNEDQVEGTLSVQPQANPVKGFEDYFLSLTVENNKRNPWFIEFWEDHFKCKYPNSTPTPYNIRFGRECTLNEKLDKENVVFEKQLQFVSDAVMALAIALHDMHKDLCGNYKGVCSKMNPTKGPDLLRYLRKASFEGLSGAKFHFDANGDGPARYNIVHFKQISPGNYQWVTVGEYIEGELRLSMSEIKFYTGTQVPPESVCSLPCSIGQAKKYVEGERCCWHCFNCSQYQILDANDETQCLSCPGGTLPDVNQQFCDPLPEVYLRIETGWAIGAITLSVIGIIITLFVVVVFARNNNTPIVKAAGRELSYVLLSGILLCYSITFALVMRPSDIVCGIQRFGAGFCFTVVYAALLTKTNRISRIFKAGKRTTKRPSFISPRSQLIICGFLISIQIIVNILLMIVSPPKAIYYYPTREDNLLVCSSYIDASYMVAFAYPILLILVCTVYAVLTRNIPEAFNESKHIGFTMYTTCIIWLAFVPLYFVTGNHMPLRITSMSVTISLSASVTVICLFSPKLYIILVKPERNVRQSMMQSKRSALKTGTTASVMVGTLPIAHPLVTSESLLKFQQGTGLPEIKTLSGHISKFTQTSPKHNSDGFIKHEQSNCHTT</sequence>
<dbReference type="CDD" id="cd15045">
    <property type="entry name" value="7tmC_mGluRs"/>
    <property type="match status" value="1"/>
</dbReference>
<name>A0A8I6SQV3_CIMLE</name>
<comment type="subcellular location">
    <subcellularLocation>
        <location evidence="1">Cell membrane</location>
        <topology evidence="1">Multi-pass membrane protein</topology>
    </subcellularLocation>
</comment>
<dbReference type="OrthoDB" id="425344at2759"/>
<dbReference type="InterPro" id="IPR011500">
    <property type="entry name" value="GPCR_3_9-Cys_dom"/>
</dbReference>
<dbReference type="OMA" id="DDEEYAC"/>
<evidence type="ECO:0000256" key="6">
    <source>
        <dbReference type="ARBA" id="ARBA00023040"/>
    </source>
</evidence>
<comment type="similarity">
    <text evidence="2">Belongs to the G-protein coupled receptor 3 family.</text>
</comment>
<dbReference type="KEGG" id="clec:106664043"/>
<dbReference type="InterPro" id="IPR028082">
    <property type="entry name" value="Peripla_BP_I"/>
</dbReference>
<dbReference type="InterPro" id="IPR000337">
    <property type="entry name" value="GPCR_3"/>
</dbReference>
<feature type="transmembrane region" description="Helical" evidence="13">
    <location>
        <begin position="745"/>
        <end position="766"/>
    </location>
</feature>
<evidence type="ECO:0000259" key="15">
    <source>
        <dbReference type="PROSITE" id="PS50259"/>
    </source>
</evidence>
<dbReference type="FunFam" id="3.40.50.2300:FF:000681">
    <property type="entry name" value="Metabotropic glutamate receptor-like Protein"/>
    <property type="match status" value="1"/>
</dbReference>
<organism evidence="16 17">
    <name type="scientific">Cimex lectularius</name>
    <name type="common">Bed bug</name>
    <name type="synonym">Acanthia lectularia</name>
    <dbReference type="NCBI Taxonomy" id="79782"/>
    <lineage>
        <taxon>Eukaryota</taxon>
        <taxon>Metazoa</taxon>
        <taxon>Ecdysozoa</taxon>
        <taxon>Arthropoda</taxon>
        <taxon>Hexapoda</taxon>
        <taxon>Insecta</taxon>
        <taxon>Pterygota</taxon>
        <taxon>Neoptera</taxon>
        <taxon>Paraneoptera</taxon>
        <taxon>Hemiptera</taxon>
        <taxon>Heteroptera</taxon>
        <taxon>Panheteroptera</taxon>
        <taxon>Cimicomorpha</taxon>
        <taxon>Cimicidae</taxon>
        <taxon>Cimex</taxon>
    </lineage>
</organism>
<dbReference type="GO" id="GO:0004930">
    <property type="term" value="F:G protein-coupled receptor activity"/>
    <property type="evidence" value="ECO:0007669"/>
    <property type="project" value="UniProtKB-KW"/>
</dbReference>
<feature type="transmembrane region" description="Helical" evidence="13">
    <location>
        <begin position="703"/>
        <end position="724"/>
    </location>
</feature>
<dbReference type="InterPro" id="IPR017978">
    <property type="entry name" value="GPCR_3_C"/>
</dbReference>
<evidence type="ECO:0000256" key="3">
    <source>
        <dbReference type="ARBA" id="ARBA00022475"/>
    </source>
</evidence>
<dbReference type="FunFam" id="2.10.50.30:FF:000001">
    <property type="entry name" value="metabotropic glutamate receptor 1"/>
    <property type="match status" value="1"/>
</dbReference>
<keyword evidence="8" id="KW-0675">Receptor</keyword>
<evidence type="ECO:0000256" key="9">
    <source>
        <dbReference type="ARBA" id="ARBA00023180"/>
    </source>
</evidence>
<dbReference type="Pfam" id="PF00003">
    <property type="entry name" value="7tm_3"/>
    <property type="match status" value="1"/>
</dbReference>
<evidence type="ECO:0000256" key="13">
    <source>
        <dbReference type="SAM" id="Phobius"/>
    </source>
</evidence>
<dbReference type="CDD" id="cd06362">
    <property type="entry name" value="PBP1_mGluR"/>
    <property type="match status" value="1"/>
</dbReference>
<keyword evidence="6" id="KW-0297">G-protein coupled receptor</keyword>
<accession>A0A8I6SQV3</accession>
<evidence type="ECO:0000256" key="10">
    <source>
        <dbReference type="ARBA" id="ARBA00023224"/>
    </source>
</evidence>
<dbReference type="GO" id="GO:0005886">
    <property type="term" value="C:plasma membrane"/>
    <property type="evidence" value="ECO:0007669"/>
    <property type="project" value="UniProtKB-SubCell"/>
</dbReference>
<dbReference type="InterPro" id="IPR050726">
    <property type="entry name" value="mGluR"/>
</dbReference>
<feature type="transmembrane region" description="Helical" evidence="13">
    <location>
        <begin position="671"/>
        <end position="691"/>
    </location>
</feature>
<dbReference type="FunFam" id="3.40.50.2300:FF:000145">
    <property type="entry name" value="Glutamate receptor, metabotropic"/>
    <property type="match status" value="1"/>
</dbReference>
<dbReference type="GeneID" id="106664043"/>
<evidence type="ECO:0000256" key="4">
    <source>
        <dbReference type="ARBA" id="ARBA00022692"/>
    </source>
</evidence>
<dbReference type="PROSITE" id="PS00981">
    <property type="entry name" value="G_PROTEIN_RECEP_F3_3"/>
    <property type="match status" value="1"/>
</dbReference>
<feature type="chain" id="PRO_5035233096" description="G-protein coupled receptors family 3 profile domain-containing protein" evidence="14">
    <location>
        <begin position="17"/>
        <end position="972"/>
    </location>
</feature>
<proteinExistence type="inferred from homology"/>
<dbReference type="InterPro" id="IPR038550">
    <property type="entry name" value="GPCR_3_9-Cys_sf"/>
</dbReference>
<feature type="transmembrane region" description="Helical" evidence="13">
    <location>
        <begin position="826"/>
        <end position="847"/>
    </location>
</feature>
<protein>
    <recommendedName>
        <fullName evidence="15">G-protein coupled receptors family 3 profile domain-containing protein</fullName>
    </recommendedName>
</protein>
<dbReference type="EnsemblMetazoa" id="XM_024229823.1">
    <property type="protein sequence ID" value="XP_024085591.1"/>
    <property type="gene ID" value="LOC106664043"/>
</dbReference>
<dbReference type="InterPro" id="IPR001828">
    <property type="entry name" value="ANF_lig-bd_rcpt"/>
</dbReference>
<feature type="domain" description="G-protein coupled receptors family 3 profile" evidence="15">
    <location>
        <begin position="633"/>
        <end position="898"/>
    </location>
</feature>
<dbReference type="Pfam" id="PF07562">
    <property type="entry name" value="NCD3G"/>
    <property type="match status" value="1"/>
</dbReference>
<dbReference type="PROSITE" id="PS50259">
    <property type="entry name" value="G_PROTEIN_RECEP_F3_4"/>
    <property type="match status" value="1"/>
</dbReference>
<dbReference type="PRINTS" id="PR00248">
    <property type="entry name" value="GPCRMGR"/>
</dbReference>
<dbReference type="RefSeq" id="XP_024085591.1">
    <property type="nucleotide sequence ID" value="XM_024229823.1"/>
</dbReference>
<evidence type="ECO:0000313" key="16">
    <source>
        <dbReference type="EnsemblMetazoa" id="XP_024085591.1"/>
    </source>
</evidence>
<evidence type="ECO:0000313" key="17">
    <source>
        <dbReference type="Proteomes" id="UP000494040"/>
    </source>
</evidence>
<dbReference type="SUPFAM" id="SSF53822">
    <property type="entry name" value="Periplasmic binding protein-like I"/>
    <property type="match status" value="1"/>
</dbReference>
<feature type="region of interest" description="Disordered" evidence="12">
    <location>
        <begin position="951"/>
        <end position="972"/>
    </location>
</feature>
<feature type="transmembrane region" description="Helical" evidence="13">
    <location>
        <begin position="859"/>
        <end position="883"/>
    </location>
</feature>
<keyword evidence="5 13" id="KW-1133">Transmembrane helix</keyword>
<keyword evidence="17" id="KW-1185">Reference proteome</keyword>
<evidence type="ECO:0000256" key="12">
    <source>
        <dbReference type="SAM" id="MobiDB-lite"/>
    </source>
</evidence>
<keyword evidence="4 13" id="KW-0812">Transmembrane</keyword>
<keyword evidence="14" id="KW-0732">Signal</keyword>
<dbReference type="PRINTS" id="PR00593">
    <property type="entry name" value="MTABOTROPICR"/>
</dbReference>
<dbReference type="PANTHER" id="PTHR24060">
    <property type="entry name" value="METABOTROPIC GLUTAMATE RECEPTOR"/>
    <property type="match status" value="1"/>
</dbReference>
<dbReference type="AlphaFoldDB" id="A0A8I6SQV3"/>
<keyword evidence="3" id="KW-1003">Cell membrane</keyword>
<evidence type="ECO:0000256" key="14">
    <source>
        <dbReference type="SAM" id="SignalP"/>
    </source>
</evidence>
<feature type="signal peptide" evidence="14">
    <location>
        <begin position="1"/>
        <end position="16"/>
    </location>
</feature>
<reference evidence="16" key="1">
    <citation type="submission" date="2022-01" db="UniProtKB">
        <authorList>
            <consortium name="EnsemblMetazoa"/>
        </authorList>
    </citation>
    <scope>IDENTIFICATION</scope>
</reference>
<dbReference type="Proteomes" id="UP000494040">
    <property type="component" value="Unassembled WGS sequence"/>
</dbReference>
<keyword evidence="9" id="KW-0325">Glycoprotein</keyword>
<dbReference type="Pfam" id="PF01094">
    <property type="entry name" value="ANF_receptor"/>
    <property type="match status" value="1"/>
</dbReference>
<comment type="function">
    <text evidence="11">G-protein coupled receptor for glutamate. Ligand binding causes a conformation change that triggers signaling via guanine nucleotide-binding proteins (G proteins) and modulates the activity of down-stream effectors.</text>
</comment>
<dbReference type="InterPro" id="IPR000162">
    <property type="entry name" value="GPCR_3_mtglu_rcpt"/>
</dbReference>
<evidence type="ECO:0000256" key="5">
    <source>
        <dbReference type="ARBA" id="ARBA00022989"/>
    </source>
</evidence>